<reference evidence="2 3" key="1">
    <citation type="submission" date="2023-04" db="EMBL/GenBank/DDBJ databases">
        <title>Marinoamorphus aggregata gen. nov., sp. Nov., isolate from tissue of brittle star Ophioplocus japonicus.</title>
        <authorList>
            <person name="Kawano K."/>
            <person name="Sawayama S."/>
            <person name="Nakagawa S."/>
        </authorList>
    </citation>
    <scope>NUCLEOTIDE SEQUENCE [LARGE SCALE GENOMIC DNA]</scope>
    <source>
        <strain evidence="2 3">NKW23</strain>
    </source>
</reference>
<evidence type="ECO:0000256" key="1">
    <source>
        <dbReference type="SAM" id="MobiDB-lite"/>
    </source>
</evidence>
<organism evidence="2 3">
    <name type="scientific">Paralimibaculum aggregatum</name>
    <dbReference type="NCBI Taxonomy" id="3036245"/>
    <lineage>
        <taxon>Bacteria</taxon>
        <taxon>Pseudomonadati</taxon>
        <taxon>Pseudomonadota</taxon>
        <taxon>Alphaproteobacteria</taxon>
        <taxon>Rhodobacterales</taxon>
        <taxon>Paracoccaceae</taxon>
        <taxon>Paralimibaculum</taxon>
    </lineage>
</organism>
<feature type="region of interest" description="Disordered" evidence="1">
    <location>
        <begin position="191"/>
        <end position="224"/>
    </location>
</feature>
<feature type="compositionally biased region" description="Basic residues" evidence="1">
    <location>
        <begin position="84"/>
        <end position="93"/>
    </location>
</feature>
<dbReference type="RefSeq" id="WP_285669976.1">
    <property type="nucleotide sequence ID" value="NZ_BSYI01000003.1"/>
</dbReference>
<proteinExistence type="predicted"/>
<feature type="compositionally biased region" description="Low complexity" evidence="1">
    <location>
        <begin position="60"/>
        <end position="71"/>
    </location>
</feature>
<keyword evidence="3" id="KW-1185">Reference proteome</keyword>
<feature type="region of interest" description="Disordered" evidence="1">
    <location>
        <begin position="255"/>
        <end position="298"/>
    </location>
</feature>
<name>A0ABQ6LEB6_9RHOB</name>
<dbReference type="Proteomes" id="UP001239909">
    <property type="component" value="Unassembled WGS sequence"/>
</dbReference>
<feature type="region of interest" description="Disordered" evidence="1">
    <location>
        <begin position="1"/>
        <end position="113"/>
    </location>
</feature>
<comment type="caution">
    <text evidence="2">The sequence shown here is derived from an EMBL/GenBank/DDBJ whole genome shotgun (WGS) entry which is preliminary data.</text>
</comment>
<gene>
    <name evidence="2" type="ORF">LNKW23_05250</name>
</gene>
<evidence type="ECO:0000313" key="3">
    <source>
        <dbReference type="Proteomes" id="UP001239909"/>
    </source>
</evidence>
<accession>A0ABQ6LEB6</accession>
<feature type="region of interest" description="Disordered" evidence="1">
    <location>
        <begin position="135"/>
        <end position="162"/>
    </location>
</feature>
<evidence type="ECO:0000313" key="2">
    <source>
        <dbReference type="EMBL" id="GMG81312.1"/>
    </source>
</evidence>
<protein>
    <submittedName>
        <fullName evidence="2">Uncharacterized protein</fullName>
    </submittedName>
</protein>
<dbReference type="EMBL" id="BSYI01000003">
    <property type="protein sequence ID" value="GMG81312.1"/>
    <property type="molecule type" value="Genomic_DNA"/>
</dbReference>
<sequence length="298" mass="31280">MDDVTANPASPGDARGAEARFHTAARADPPPLPERPAGRPPALRHAHAETLQAPAGVFLAARAGDPAAASDDTCDDARPEGRTRTHHRPRGRRAAAGVSRYQTARISPSPCRGKPRAAAVVVAARAGGFTAASVGTNDDECPEGLHPRHRRGRSAADAGSHRRQIVRPLPCLRHVMPRAAGVIVAALAGDFPATSDDTGGDERPEDRHPHHRRGRADAGAGSHRRQIVRRLPCPRQVKPRAASVIVAALVGDIPATSDHTGDDEGPEGLHPTIAGADLTPTPDRTAGRSFAPFPVFAR</sequence>